<protein>
    <recommendedName>
        <fullName evidence="4">Small ribosomal subunit protein bS18</fullName>
    </recommendedName>
</protein>
<dbReference type="NCBIfam" id="TIGR00165">
    <property type="entry name" value="S18"/>
    <property type="match status" value="1"/>
</dbReference>
<keyword evidence="2 4" id="KW-0689">Ribosomal protein</keyword>
<dbReference type="InterPro" id="IPR001648">
    <property type="entry name" value="Ribosomal_bS18"/>
</dbReference>
<dbReference type="EMBL" id="MHRX01000021">
    <property type="protein sequence ID" value="OHA33862.1"/>
    <property type="molecule type" value="Genomic_DNA"/>
</dbReference>
<dbReference type="HAMAP" id="MF_00270">
    <property type="entry name" value="Ribosomal_bS18"/>
    <property type="match status" value="1"/>
</dbReference>
<evidence type="ECO:0000256" key="5">
    <source>
        <dbReference type="RuleBase" id="RU003910"/>
    </source>
</evidence>
<dbReference type="GO" id="GO:0003735">
    <property type="term" value="F:structural constituent of ribosome"/>
    <property type="evidence" value="ECO:0007669"/>
    <property type="project" value="InterPro"/>
</dbReference>
<dbReference type="STRING" id="1802319.A2928_00015"/>
<comment type="subunit">
    <text evidence="4">Part of the 30S ribosomal subunit. Forms a tight heterodimer with protein bS6.</text>
</comment>
<dbReference type="Pfam" id="PF01084">
    <property type="entry name" value="Ribosomal_S18"/>
    <property type="match status" value="1"/>
</dbReference>
<evidence type="ECO:0000313" key="7">
    <source>
        <dbReference type="Proteomes" id="UP000176221"/>
    </source>
</evidence>
<evidence type="ECO:0000256" key="1">
    <source>
        <dbReference type="ARBA" id="ARBA00005589"/>
    </source>
</evidence>
<evidence type="ECO:0000256" key="3">
    <source>
        <dbReference type="ARBA" id="ARBA00023274"/>
    </source>
</evidence>
<dbReference type="GO" id="GO:0006412">
    <property type="term" value="P:translation"/>
    <property type="evidence" value="ECO:0007669"/>
    <property type="project" value="UniProtKB-UniRule"/>
</dbReference>
<dbReference type="GO" id="GO:0022627">
    <property type="term" value="C:cytosolic small ribosomal subunit"/>
    <property type="evidence" value="ECO:0007669"/>
    <property type="project" value="TreeGrafter"/>
</dbReference>
<name>A0A1G2NEU1_9BACT</name>
<evidence type="ECO:0000313" key="6">
    <source>
        <dbReference type="EMBL" id="OHA33862.1"/>
    </source>
</evidence>
<dbReference type="InterPro" id="IPR036870">
    <property type="entry name" value="Ribosomal_bS18_sf"/>
</dbReference>
<dbReference type="Gene3D" id="4.10.640.10">
    <property type="entry name" value="Ribosomal protein S18"/>
    <property type="match status" value="1"/>
</dbReference>
<proteinExistence type="inferred from homology"/>
<gene>
    <name evidence="4" type="primary">rpsR</name>
    <name evidence="6" type="ORF">A2928_00015</name>
</gene>
<dbReference type="PANTHER" id="PTHR13479:SF40">
    <property type="entry name" value="SMALL RIBOSOMAL SUBUNIT PROTEIN BS18M"/>
    <property type="match status" value="1"/>
</dbReference>
<organism evidence="6 7">
    <name type="scientific">Candidatus Taylorbacteria bacterium RIFCSPLOWO2_01_FULL_45_15b</name>
    <dbReference type="NCBI Taxonomy" id="1802319"/>
    <lineage>
        <taxon>Bacteria</taxon>
        <taxon>Candidatus Tayloriibacteriota</taxon>
    </lineage>
</organism>
<keyword evidence="4" id="KW-0694">RNA-binding</keyword>
<comment type="similarity">
    <text evidence="1 4 5">Belongs to the bacterial ribosomal protein bS18 family.</text>
</comment>
<sequence length="66" mass="7756">MKQCFFTQNNIKYIDYKDVDILKKFLNPHARLLSRKKTGVTAKNQRKLAEAVKRARFMALLPFVAK</sequence>
<keyword evidence="3 4" id="KW-0687">Ribonucleoprotein</keyword>
<reference evidence="6 7" key="1">
    <citation type="journal article" date="2016" name="Nat. Commun.">
        <title>Thousands of microbial genomes shed light on interconnected biogeochemical processes in an aquifer system.</title>
        <authorList>
            <person name="Anantharaman K."/>
            <person name="Brown C.T."/>
            <person name="Hug L.A."/>
            <person name="Sharon I."/>
            <person name="Castelle C.J."/>
            <person name="Probst A.J."/>
            <person name="Thomas B.C."/>
            <person name="Singh A."/>
            <person name="Wilkins M.J."/>
            <person name="Karaoz U."/>
            <person name="Brodie E.L."/>
            <person name="Williams K.H."/>
            <person name="Hubbard S.S."/>
            <person name="Banfield J.F."/>
        </authorList>
    </citation>
    <scope>NUCLEOTIDE SEQUENCE [LARGE SCALE GENOMIC DNA]</scope>
</reference>
<accession>A0A1G2NEU1</accession>
<dbReference type="PANTHER" id="PTHR13479">
    <property type="entry name" value="30S RIBOSOMAL PROTEIN S18"/>
    <property type="match status" value="1"/>
</dbReference>
<evidence type="ECO:0000256" key="2">
    <source>
        <dbReference type="ARBA" id="ARBA00022980"/>
    </source>
</evidence>
<dbReference type="PRINTS" id="PR00974">
    <property type="entry name" value="RIBOSOMALS18"/>
</dbReference>
<comment type="function">
    <text evidence="4">Binds as a heterodimer with protein bS6 to the central domain of the 16S rRNA, where it helps stabilize the platform of the 30S subunit.</text>
</comment>
<dbReference type="AlphaFoldDB" id="A0A1G2NEU1"/>
<dbReference type="Proteomes" id="UP000176221">
    <property type="component" value="Unassembled WGS sequence"/>
</dbReference>
<comment type="caution">
    <text evidence="6">The sequence shown here is derived from an EMBL/GenBank/DDBJ whole genome shotgun (WGS) entry which is preliminary data.</text>
</comment>
<dbReference type="SUPFAM" id="SSF46911">
    <property type="entry name" value="Ribosomal protein S18"/>
    <property type="match status" value="1"/>
</dbReference>
<evidence type="ECO:0000256" key="4">
    <source>
        <dbReference type="HAMAP-Rule" id="MF_00270"/>
    </source>
</evidence>
<keyword evidence="4" id="KW-0699">rRNA-binding</keyword>
<dbReference type="GO" id="GO:0070181">
    <property type="term" value="F:small ribosomal subunit rRNA binding"/>
    <property type="evidence" value="ECO:0007669"/>
    <property type="project" value="TreeGrafter"/>
</dbReference>